<dbReference type="Proteomes" id="UP000299102">
    <property type="component" value="Unassembled WGS sequence"/>
</dbReference>
<gene>
    <name evidence="1" type="ORF">EVAR_34743_1</name>
</gene>
<sequence>MTLCRVPSEPSARARAWDERSLFHSIGPFVRVEERQRPHTTYRAQADLLGGKLLGGRRDGAWASHVTAVTSPDVIQHAPAALTGAYRYRIASKENNSDNGKTNTNRSVPRRVRSPASPYLVLTSAPTAGPPFSSSGTRCFPRVARRTEKDTVVTHSNLFSLSFFHPTKVPNESEFVVPVNVQNEFPRRPPWHLLHAPPGVLALRAWAADARAGAGLGARNEPSARINVKYCTGDVRIEK</sequence>
<evidence type="ECO:0000313" key="2">
    <source>
        <dbReference type="Proteomes" id="UP000299102"/>
    </source>
</evidence>
<dbReference type="EMBL" id="BGZK01001247">
    <property type="protein sequence ID" value="GBP75377.1"/>
    <property type="molecule type" value="Genomic_DNA"/>
</dbReference>
<name>A0A4C1YLW1_EUMVA</name>
<protein>
    <submittedName>
        <fullName evidence="1">Uncharacterized protein</fullName>
    </submittedName>
</protein>
<evidence type="ECO:0000313" key="1">
    <source>
        <dbReference type="EMBL" id="GBP75377.1"/>
    </source>
</evidence>
<comment type="caution">
    <text evidence="1">The sequence shown here is derived from an EMBL/GenBank/DDBJ whole genome shotgun (WGS) entry which is preliminary data.</text>
</comment>
<keyword evidence="2" id="KW-1185">Reference proteome</keyword>
<organism evidence="1 2">
    <name type="scientific">Eumeta variegata</name>
    <name type="common">Bagworm moth</name>
    <name type="synonym">Eumeta japonica</name>
    <dbReference type="NCBI Taxonomy" id="151549"/>
    <lineage>
        <taxon>Eukaryota</taxon>
        <taxon>Metazoa</taxon>
        <taxon>Ecdysozoa</taxon>
        <taxon>Arthropoda</taxon>
        <taxon>Hexapoda</taxon>
        <taxon>Insecta</taxon>
        <taxon>Pterygota</taxon>
        <taxon>Neoptera</taxon>
        <taxon>Endopterygota</taxon>
        <taxon>Lepidoptera</taxon>
        <taxon>Glossata</taxon>
        <taxon>Ditrysia</taxon>
        <taxon>Tineoidea</taxon>
        <taxon>Psychidae</taxon>
        <taxon>Oiketicinae</taxon>
        <taxon>Eumeta</taxon>
    </lineage>
</organism>
<proteinExistence type="predicted"/>
<reference evidence="1 2" key="1">
    <citation type="journal article" date="2019" name="Commun. Biol.">
        <title>The bagworm genome reveals a unique fibroin gene that provides high tensile strength.</title>
        <authorList>
            <person name="Kono N."/>
            <person name="Nakamura H."/>
            <person name="Ohtoshi R."/>
            <person name="Tomita M."/>
            <person name="Numata K."/>
            <person name="Arakawa K."/>
        </authorList>
    </citation>
    <scope>NUCLEOTIDE SEQUENCE [LARGE SCALE GENOMIC DNA]</scope>
</reference>
<accession>A0A4C1YLW1</accession>
<dbReference type="AlphaFoldDB" id="A0A4C1YLW1"/>